<dbReference type="GO" id="GO:0019843">
    <property type="term" value="F:rRNA binding"/>
    <property type="evidence" value="ECO:0007669"/>
    <property type="project" value="UniProtKB-UniRule"/>
</dbReference>
<proteinExistence type="inferred from homology"/>
<dbReference type="PROSITE" id="PS01199">
    <property type="entry name" value="RIBOSOMAL_L1"/>
    <property type="match status" value="1"/>
</dbReference>
<keyword evidence="7 10" id="KW-0689">Ribosomal protein</keyword>
<protein>
    <recommendedName>
        <fullName evidence="9 10">Large ribosomal subunit protein uL1</fullName>
    </recommendedName>
</protein>
<dbReference type="Pfam" id="PF00687">
    <property type="entry name" value="Ribosomal_L1"/>
    <property type="match status" value="1"/>
</dbReference>
<name>A0A3M8AF92_9MICO</name>
<gene>
    <name evidence="10" type="primary">rplA</name>
    <name evidence="12" type="ORF">EDM22_09250</name>
</gene>
<comment type="function">
    <text evidence="10">Binds directly to 23S rRNA. The L1 stalk is quite mobile in the ribosome, and is involved in E site tRNA release.</text>
</comment>
<dbReference type="Gene3D" id="3.40.50.790">
    <property type="match status" value="1"/>
</dbReference>
<sequence>MAQKSKAYRAAAEKIEAGKYYTPSEAVALARETGSAKFDSTVEVALKLGVDPRKADQMVRGTVILPHGTGKTARVIVFATGPAAEAAIAAGADEVGGAELIEKVAGGYTAFDSAVSTPELMGQVGRLGKVLGPRGLMPNPKTGTVTPDVAKAVSEIKGGKIEFRVDKHANVHFVVGKASFTQDQLEENAKAALEEVVRLKPSSAKGRYIQKGAVSTTFGPGIPLDVNAI</sequence>
<dbReference type="GO" id="GO:0006417">
    <property type="term" value="P:regulation of translation"/>
    <property type="evidence" value="ECO:0007669"/>
    <property type="project" value="UniProtKB-KW"/>
</dbReference>
<evidence type="ECO:0000256" key="4">
    <source>
        <dbReference type="ARBA" id="ARBA00022730"/>
    </source>
</evidence>
<dbReference type="GO" id="GO:0000049">
    <property type="term" value="F:tRNA binding"/>
    <property type="evidence" value="ECO:0007669"/>
    <property type="project" value="UniProtKB-KW"/>
</dbReference>
<dbReference type="InterPro" id="IPR023674">
    <property type="entry name" value="Ribosomal_uL1-like"/>
</dbReference>
<dbReference type="GO" id="GO:0003735">
    <property type="term" value="F:structural constituent of ribosome"/>
    <property type="evidence" value="ECO:0007669"/>
    <property type="project" value="InterPro"/>
</dbReference>
<dbReference type="InterPro" id="IPR023673">
    <property type="entry name" value="Ribosomal_uL1_CS"/>
</dbReference>
<keyword evidence="8 10" id="KW-0687">Ribonucleoprotein</keyword>
<evidence type="ECO:0000256" key="11">
    <source>
        <dbReference type="RuleBase" id="RU000659"/>
    </source>
</evidence>
<dbReference type="FunFam" id="3.40.50.790:FF:000001">
    <property type="entry name" value="50S ribosomal protein L1"/>
    <property type="match status" value="1"/>
</dbReference>
<dbReference type="InterPro" id="IPR028364">
    <property type="entry name" value="Ribosomal_uL1/biogenesis"/>
</dbReference>
<comment type="caution">
    <text evidence="12">The sequence shown here is derived from an EMBL/GenBank/DDBJ whole genome shotgun (WGS) entry which is preliminary data.</text>
</comment>
<dbReference type="AlphaFoldDB" id="A0A3M8AF92"/>
<dbReference type="OrthoDB" id="9803740at2"/>
<dbReference type="InterPro" id="IPR002143">
    <property type="entry name" value="Ribosomal_uL1"/>
</dbReference>
<evidence type="ECO:0000313" key="13">
    <source>
        <dbReference type="Proteomes" id="UP000275048"/>
    </source>
</evidence>
<evidence type="ECO:0000256" key="8">
    <source>
        <dbReference type="ARBA" id="ARBA00023274"/>
    </source>
</evidence>
<keyword evidence="3 10" id="KW-0820">tRNA-binding</keyword>
<dbReference type="EMBL" id="RHHB01000014">
    <property type="protein sequence ID" value="RNB49790.1"/>
    <property type="molecule type" value="Genomic_DNA"/>
</dbReference>
<dbReference type="Gene3D" id="3.30.190.20">
    <property type="match status" value="1"/>
</dbReference>
<comment type="similarity">
    <text evidence="1 10 11">Belongs to the universal ribosomal protein uL1 family.</text>
</comment>
<evidence type="ECO:0000256" key="7">
    <source>
        <dbReference type="ARBA" id="ARBA00022980"/>
    </source>
</evidence>
<evidence type="ECO:0000313" key="12">
    <source>
        <dbReference type="EMBL" id="RNB49790.1"/>
    </source>
</evidence>
<evidence type="ECO:0000256" key="9">
    <source>
        <dbReference type="ARBA" id="ARBA00035241"/>
    </source>
</evidence>
<dbReference type="InterPro" id="IPR005878">
    <property type="entry name" value="Ribosom_uL1_bac-type"/>
</dbReference>
<evidence type="ECO:0000256" key="10">
    <source>
        <dbReference type="HAMAP-Rule" id="MF_01318"/>
    </source>
</evidence>
<keyword evidence="2 10" id="KW-0678">Repressor</keyword>
<dbReference type="PANTHER" id="PTHR36427:SF3">
    <property type="entry name" value="LARGE RIBOSOMAL SUBUNIT PROTEIN UL1M"/>
    <property type="match status" value="1"/>
</dbReference>
<keyword evidence="4 10" id="KW-0699">rRNA-binding</keyword>
<dbReference type="GO" id="GO:0006412">
    <property type="term" value="P:translation"/>
    <property type="evidence" value="ECO:0007669"/>
    <property type="project" value="UniProtKB-UniRule"/>
</dbReference>
<dbReference type="RefSeq" id="WP_122936772.1">
    <property type="nucleotide sequence ID" value="NZ_JBHSNT010000007.1"/>
</dbReference>
<dbReference type="PIRSF" id="PIRSF002155">
    <property type="entry name" value="Ribosomal_L1"/>
    <property type="match status" value="1"/>
</dbReference>
<accession>A0A3M8AF92</accession>
<evidence type="ECO:0000256" key="1">
    <source>
        <dbReference type="ARBA" id="ARBA00010531"/>
    </source>
</evidence>
<evidence type="ECO:0000256" key="2">
    <source>
        <dbReference type="ARBA" id="ARBA00022491"/>
    </source>
</evidence>
<evidence type="ECO:0000256" key="3">
    <source>
        <dbReference type="ARBA" id="ARBA00022555"/>
    </source>
</evidence>
<evidence type="ECO:0000256" key="5">
    <source>
        <dbReference type="ARBA" id="ARBA00022845"/>
    </source>
</evidence>
<comment type="function">
    <text evidence="10">Protein L1 is also a translational repressor protein, it controls the translation of the L11 operon by binding to its mRNA.</text>
</comment>
<keyword evidence="6 10" id="KW-0694">RNA-binding</keyword>
<dbReference type="HAMAP" id="MF_01318_B">
    <property type="entry name" value="Ribosomal_uL1_B"/>
    <property type="match status" value="1"/>
</dbReference>
<dbReference type="PANTHER" id="PTHR36427">
    <property type="entry name" value="54S RIBOSOMAL PROTEIN L1, MITOCHONDRIAL"/>
    <property type="match status" value="1"/>
</dbReference>
<dbReference type="CDD" id="cd00403">
    <property type="entry name" value="Ribosomal_L1"/>
    <property type="match status" value="1"/>
</dbReference>
<evidence type="ECO:0000256" key="6">
    <source>
        <dbReference type="ARBA" id="ARBA00022884"/>
    </source>
</evidence>
<reference evidence="12 13" key="1">
    <citation type="submission" date="2018-10" db="EMBL/GenBank/DDBJ databases">
        <title>Isolation, diversity and antibacterial activity of antinobacteria from the wheat rhizosphere soil.</title>
        <authorList>
            <person name="Sun T."/>
        </authorList>
    </citation>
    <scope>NUCLEOTIDE SEQUENCE [LARGE SCALE GENOMIC DNA]</scope>
    <source>
        <strain evidence="12 13">SJ-23</strain>
    </source>
</reference>
<dbReference type="SUPFAM" id="SSF56808">
    <property type="entry name" value="Ribosomal protein L1"/>
    <property type="match status" value="1"/>
</dbReference>
<keyword evidence="5 10" id="KW-0810">Translation regulation</keyword>
<organism evidence="12 13">
    <name type="scientific">Agromyces tardus</name>
    <dbReference type="NCBI Taxonomy" id="2583849"/>
    <lineage>
        <taxon>Bacteria</taxon>
        <taxon>Bacillati</taxon>
        <taxon>Actinomycetota</taxon>
        <taxon>Actinomycetes</taxon>
        <taxon>Micrococcales</taxon>
        <taxon>Microbacteriaceae</taxon>
        <taxon>Agromyces</taxon>
    </lineage>
</organism>
<dbReference type="InterPro" id="IPR016095">
    <property type="entry name" value="Ribosomal_uL1_3-a/b-sand"/>
</dbReference>
<keyword evidence="13" id="KW-1185">Reference proteome</keyword>
<dbReference type="GO" id="GO:0015934">
    <property type="term" value="C:large ribosomal subunit"/>
    <property type="evidence" value="ECO:0007669"/>
    <property type="project" value="InterPro"/>
</dbReference>
<dbReference type="Proteomes" id="UP000275048">
    <property type="component" value="Unassembled WGS sequence"/>
</dbReference>
<comment type="subunit">
    <text evidence="10">Part of the 50S ribosomal subunit.</text>
</comment>
<dbReference type="NCBIfam" id="TIGR01169">
    <property type="entry name" value="rplA_bact"/>
    <property type="match status" value="1"/>
</dbReference>